<protein>
    <recommendedName>
        <fullName evidence="2">DUF1618 domain-containing protein</fullName>
    </recommendedName>
</protein>
<accession>A0AAQ3PNH4</accession>
<reference evidence="3 4" key="1">
    <citation type="submission" date="2024-02" db="EMBL/GenBank/DDBJ databases">
        <title>High-quality chromosome-scale genome assembly of Pensacola bahiagrass (Paspalum notatum Flugge var. saurae).</title>
        <authorList>
            <person name="Vega J.M."/>
            <person name="Podio M."/>
            <person name="Orjuela J."/>
            <person name="Siena L.A."/>
            <person name="Pessino S.C."/>
            <person name="Combes M.C."/>
            <person name="Mariac C."/>
            <person name="Albertini E."/>
            <person name="Pupilli F."/>
            <person name="Ortiz J.P.A."/>
            <person name="Leblanc O."/>
        </authorList>
    </citation>
    <scope>NUCLEOTIDE SEQUENCE [LARGE SCALE GENOMIC DNA]</scope>
    <source>
        <strain evidence="3">R1</strain>
        <tissue evidence="3">Leaf</tissue>
    </source>
</reference>
<evidence type="ECO:0000313" key="3">
    <source>
        <dbReference type="EMBL" id="WVZ53795.1"/>
    </source>
</evidence>
<proteinExistence type="predicted"/>
<keyword evidence="4" id="KW-1185">Reference proteome</keyword>
<dbReference type="PANTHER" id="PTHR33074">
    <property type="entry name" value="EXPRESSED PROTEIN-RELATED"/>
    <property type="match status" value="1"/>
</dbReference>
<feature type="compositionally biased region" description="Low complexity" evidence="1">
    <location>
        <begin position="24"/>
        <end position="40"/>
    </location>
</feature>
<dbReference type="EMBL" id="CP144745">
    <property type="protein sequence ID" value="WVZ53795.1"/>
    <property type="molecule type" value="Genomic_DNA"/>
</dbReference>
<evidence type="ECO:0000256" key="1">
    <source>
        <dbReference type="SAM" id="MobiDB-lite"/>
    </source>
</evidence>
<dbReference type="AlphaFoldDB" id="A0AAQ3PNH4"/>
<gene>
    <name evidence="3" type="ORF">U9M48_004689</name>
</gene>
<dbReference type="InterPro" id="IPR011676">
    <property type="entry name" value="DUF1618"/>
</dbReference>
<evidence type="ECO:0000259" key="2">
    <source>
        <dbReference type="Pfam" id="PF07762"/>
    </source>
</evidence>
<feature type="region of interest" description="Disordered" evidence="1">
    <location>
        <begin position="1"/>
        <end position="68"/>
    </location>
</feature>
<name>A0AAQ3PNH4_PASNO</name>
<sequence length="513" mass="57597">MRASSTNRDTDASGGHRCPKRSNGRSSSSSMGSSDSHPSSWVILNKHGARRDSFPGDRTTSTTFRSSDGKEISVSFELVEPPGTSVLVVECPPQEPGPPASALWHSCQPCVIAAHRDVVLLEITCPQLDSPYSCRFVDYLVYQASGGGGSSRRPSLSLLPDHCKRETASCSEATPRPSPVRIFVREKHTGIMSCGGRNQEQDSSFVVAQLHVAHDRKIWPPSSKPSEITVSMFRSWSGEWEIFKNLHVHGSNGGRDLEWWSTDAVVAYRRRFFIWVDYYRGMILLDMSSQLSQEKSPPPPRPELRYVPLPVDTVPGDPEDPYFGRGSPRMFRSVCATRDGVKFVSVDHQRCSSFGVGHAGRLRWKQTFRITTWSLQEDDDGGDYTWRKEATMSEGELWDALNSERRRRRIPHLTPEYPAVYMENPDAVCFRLRNDDRYKSDEPTWMVEVHMKKKVLMAATAYSESKDGSSCGCYVDKGTIESARISSEGHLSFPSELPRYLVGGQACKKRTQL</sequence>
<feature type="region of interest" description="Disordered" evidence="1">
    <location>
        <begin position="291"/>
        <end position="310"/>
    </location>
</feature>
<dbReference type="Proteomes" id="UP001341281">
    <property type="component" value="Chromosome 01"/>
</dbReference>
<organism evidence="3 4">
    <name type="scientific">Paspalum notatum var. saurae</name>
    <dbReference type="NCBI Taxonomy" id="547442"/>
    <lineage>
        <taxon>Eukaryota</taxon>
        <taxon>Viridiplantae</taxon>
        <taxon>Streptophyta</taxon>
        <taxon>Embryophyta</taxon>
        <taxon>Tracheophyta</taxon>
        <taxon>Spermatophyta</taxon>
        <taxon>Magnoliopsida</taxon>
        <taxon>Liliopsida</taxon>
        <taxon>Poales</taxon>
        <taxon>Poaceae</taxon>
        <taxon>PACMAD clade</taxon>
        <taxon>Panicoideae</taxon>
        <taxon>Andropogonodae</taxon>
        <taxon>Paspaleae</taxon>
        <taxon>Paspalinae</taxon>
        <taxon>Paspalum</taxon>
    </lineage>
</organism>
<feature type="domain" description="DUF1618" evidence="2">
    <location>
        <begin position="275"/>
        <end position="429"/>
    </location>
</feature>
<dbReference type="PANTHER" id="PTHR33074:SF75">
    <property type="entry name" value="OS01G0189800 PROTEIN"/>
    <property type="match status" value="1"/>
</dbReference>
<dbReference type="Pfam" id="PF07762">
    <property type="entry name" value="DUF1618"/>
    <property type="match status" value="1"/>
</dbReference>
<evidence type="ECO:0000313" key="4">
    <source>
        <dbReference type="Proteomes" id="UP001341281"/>
    </source>
</evidence>